<evidence type="ECO:0000313" key="1">
    <source>
        <dbReference type="EMBL" id="ASU82287.1"/>
    </source>
</evidence>
<keyword evidence="2" id="KW-1185">Reference proteome</keyword>
<dbReference type="Proteomes" id="UP000215005">
    <property type="component" value="Chromosome"/>
</dbReference>
<dbReference type="SUPFAM" id="SSF55961">
    <property type="entry name" value="Bet v1-like"/>
    <property type="match status" value="1"/>
</dbReference>
<dbReference type="AlphaFoldDB" id="A0A223S2I8"/>
<sequence>MFRIILGSSLFLLFIAMVGLYVSTRLRPYRIRTEVAISASPERVWEVLTDFDAYPDWNPFIVNADGAPSAGERLRVELSTDGQAMVFEPIVLAAEPERELRWIGRFGVPGVPGVVDGEHYFLIEEMGDRRTRLVQGETFTGVLVPIVRRALDVKDGFTAMNSALKHRVETMHR</sequence>
<dbReference type="InterPro" id="IPR023393">
    <property type="entry name" value="START-like_dom_sf"/>
</dbReference>
<evidence type="ECO:0000313" key="2">
    <source>
        <dbReference type="Proteomes" id="UP000215005"/>
    </source>
</evidence>
<dbReference type="InterPro" id="IPR019587">
    <property type="entry name" value="Polyketide_cyclase/dehydratase"/>
</dbReference>
<name>A0A223S2I8_9ACTN</name>
<dbReference type="RefSeq" id="WP_017620236.1">
    <property type="nucleotide sequence ID" value="NZ_ANBG01000304.1"/>
</dbReference>
<dbReference type="CDD" id="cd07822">
    <property type="entry name" value="SRPBCC_4"/>
    <property type="match status" value="1"/>
</dbReference>
<dbReference type="EMBL" id="CP022753">
    <property type="protein sequence ID" value="ASU82287.1"/>
    <property type="molecule type" value="Genomic_DNA"/>
</dbReference>
<accession>A0A223S2I8</accession>
<dbReference type="PANTHER" id="PTHR36166:SF1">
    <property type="entry name" value="SRPBCC DOMAIN-CONTAINING PROTEIN"/>
    <property type="match status" value="1"/>
</dbReference>
<organism evidence="1 2">
    <name type="scientific">Nocardiopsis gilva YIM 90087</name>
    <dbReference type="NCBI Taxonomy" id="1235441"/>
    <lineage>
        <taxon>Bacteria</taxon>
        <taxon>Bacillati</taxon>
        <taxon>Actinomycetota</taxon>
        <taxon>Actinomycetes</taxon>
        <taxon>Streptosporangiales</taxon>
        <taxon>Nocardiopsidaceae</taxon>
        <taxon>Nocardiopsis</taxon>
    </lineage>
</organism>
<dbReference type="Gene3D" id="3.30.530.20">
    <property type="match status" value="1"/>
</dbReference>
<gene>
    <name evidence="1" type="ORF">CDO52_05340</name>
</gene>
<protein>
    <submittedName>
        <fullName evidence="1">SRPBCC domain-containing protein</fullName>
    </submittedName>
</protein>
<dbReference type="Pfam" id="PF10604">
    <property type="entry name" value="Polyketide_cyc2"/>
    <property type="match status" value="1"/>
</dbReference>
<dbReference type="PANTHER" id="PTHR36166">
    <property type="entry name" value="CHROMOSOME 9, WHOLE GENOME SHOTGUN SEQUENCE"/>
    <property type="match status" value="1"/>
</dbReference>
<proteinExistence type="predicted"/>
<reference evidence="1 2" key="1">
    <citation type="submission" date="2017-08" db="EMBL/GenBank/DDBJ databases">
        <title>The complete genome sequence of Nocardiopsis gilva YIM 90087.</title>
        <authorList>
            <person name="Yin M."/>
            <person name="Tang S."/>
        </authorList>
    </citation>
    <scope>NUCLEOTIDE SEQUENCE [LARGE SCALE GENOMIC DNA]</scope>
    <source>
        <strain evidence="1 2">YIM 90087</strain>
    </source>
</reference>
<dbReference type="KEGG" id="ngv:CDO52_05340"/>